<comment type="caution">
    <text evidence="2">The sequence shown here is derived from an EMBL/GenBank/DDBJ whole genome shotgun (WGS) entry which is preliminary data.</text>
</comment>
<dbReference type="PANTHER" id="PTHR38640:SF1">
    <property type="entry name" value="GEO09659P1"/>
    <property type="match status" value="1"/>
</dbReference>
<protein>
    <submittedName>
        <fullName evidence="2">2,3-bisphosphoglycerate-dependent phosphoglycerate mutase</fullName>
    </submittedName>
</protein>
<keyword evidence="3" id="KW-1185">Reference proteome</keyword>
<feature type="transmembrane region" description="Helical" evidence="1">
    <location>
        <begin position="153"/>
        <end position="173"/>
    </location>
</feature>
<dbReference type="Proteomes" id="UP001558632">
    <property type="component" value="Unassembled WGS sequence"/>
</dbReference>
<organism evidence="2 3">
    <name type="scientific">Trichinella spiralis</name>
    <name type="common">Trichina worm</name>
    <dbReference type="NCBI Taxonomy" id="6334"/>
    <lineage>
        <taxon>Eukaryota</taxon>
        <taxon>Metazoa</taxon>
        <taxon>Ecdysozoa</taxon>
        <taxon>Nematoda</taxon>
        <taxon>Enoplea</taxon>
        <taxon>Dorylaimia</taxon>
        <taxon>Trichinellida</taxon>
        <taxon>Trichinellidae</taxon>
        <taxon>Trichinella</taxon>
    </lineage>
</organism>
<proteinExistence type="predicted"/>
<keyword evidence="1" id="KW-1133">Transmembrane helix</keyword>
<reference evidence="2 3" key="1">
    <citation type="submission" date="2024-07" db="EMBL/GenBank/DDBJ databases">
        <title>Enhanced genomic and transcriptomic resources for Trichinella pseudospiralis and T. spiralis underpin the discovery of pronounced molecular differences between stages and species.</title>
        <authorList>
            <person name="Pasi K.K."/>
            <person name="La Rosa G."/>
            <person name="Gomez-Morales M.A."/>
            <person name="Tosini F."/>
            <person name="Sumanam S."/>
            <person name="Young N.D."/>
            <person name="Chang B.C."/>
            <person name="Robin G.B."/>
        </authorList>
    </citation>
    <scope>NUCLEOTIDE SEQUENCE [LARGE SCALE GENOMIC DNA]</scope>
    <source>
        <strain evidence="2">ISS534</strain>
    </source>
</reference>
<name>A0ABR3KTA1_TRISP</name>
<dbReference type="EMBL" id="JBEUSY010000165">
    <property type="protein sequence ID" value="KAL1243652.1"/>
    <property type="molecule type" value="Genomic_DNA"/>
</dbReference>
<evidence type="ECO:0000313" key="2">
    <source>
        <dbReference type="EMBL" id="KAL1243652.1"/>
    </source>
</evidence>
<evidence type="ECO:0000256" key="1">
    <source>
        <dbReference type="SAM" id="Phobius"/>
    </source>
</evidence>
<gene>
    <name evidence="2" type="ORF">TSPI_00443</name>
</gene>
<keyword evidence="1" id="KW-0472">Membrane</keyword>
<accession>A0ABR3KTA1</accession>
<keyword evidence="1" id="KW-0812">Transmembrane</keyword>
<sequence>MLCIQKSNIFILENISECCKSAIGNHCRRSLYVMSCPFKIGNLFPPVNKNTIVKHYVPCFGLLCNYAFAAEVMNPGILPRVHDLSDPFLKNGLLLGTGVGLACYFWTREHLKGMELPRRCVITSYGASVFSLSSVLLLSLAKAAFPDCVAVRAILGLIIPTVMILVGKCYTTYLDRLVSGKRSD</sequence>
<feature type="transmembrane region" description="Helical" evidence="1">
    <location>
        <begin position="119"/>
        <end position="141"/>
    </location>
</feature>
<dbReference type="PANTHER" id="PTHR38640">
    <property type="entry name" value="GEO09659P1"/>
    <property type="match status" value="1"/>
</dbReference>
<feature type="transmembrane region" description="Helical" evidence="1">
    <location>
        <begin position="88"/>
        <end position="107"/>
    </location>
</feature>
<evidence type="ECO:0000313" key="3">
    <source>
        <dbReference type="Proteomes" id="UP001558632"/>
    </source>
</evidence>